<dbReference type="SUPFAM" id="SSF90209">
    <property type="entry name" value="Ran binding protein zinc finger-like"/>
    <property type="match status" value="1"/>
</dbReference>
<evidence type="ECO:0000256" key="3">
    <source>
        <dbReference type="ARBA" id="ARBA00022833"/>
    </source>
</evidence>
<dbReference type="InterPro" id="IPR036443">
    <property type="entry name" value="Znf_RanBP2_sf"/>
</dbReference>
<organism evidence="7 8">
    <name type="scientific">Polarella glacialis</name>
    <name type="common">Dinoflagellate</name>
    <dbReference type="NCBI Taxonomy" id="89957"/>
    <lineage>
        <taxon>Eukaryota</taxon>
        <taxon>Sar</taxon>
        <taxon>Alveolata</taxon>
        <taxon>Dinophyceae</taxon>
        <taxon>Suessiales</taxon>
        <taxon>Suessiaceae</taxon>
        <taxon>Polarella</taxon>
    </lineage>
</organism>
<evidence type="ECO:0000259" key="6">
    <source>
        <dbReference type="PROSITE" id="PS50199"/>
    </source>
</evidence>
<feature type="compositionally biased region" description="Acidic residues" evidence="5">
    <location>
        <begin position="488"/>
        <end position="500"/>
    </location>
</feature>
<feature type="region of interest" description="Disordered" evidence="5">
    <location>
        <begin position="76"/>
        <end position="127"/>
    </location>
</feature>
<dbReference type="SMART" id="SM00547">
    <property type="entry name" value="ZnF_RBZ"/>
    <property type="match status" value="1"/>
</dbReference>
<proteinExistence type="predicted"/>
<dbReference type="EMBL" id="CAJNNV010025553">
    <property type="protein sequence ID" value="CAE8615061.1"/>
    <property type="molecule type" value="Genomic_DNA"/>
</dbReference>
<evidence type="ECO:0000313" key="8">
    <source>
        <dbReference type="Proteomes" id="UP000654075"/>
    </source>
</evidence>
<protein>
    <recommendedName>
        <fullName evidence="6">RanBP2-type domain-containing protein</fullName>
    </recommendedName>
</protein>
<dbReference type="Pfam" id="PF00641">
    <property type="entry name" value="Zn_ribbon_RanBP"/>
    <property type="match status" value="1"/>
</dbReference>
<dbReference type="OrthoDB" id="441701at2759"/>
<dbReference type="GO" id="GO:0008270">
    <property type="term" value="F:zinc ion binding"/>
    <property type="evidence" value="ECO:0007669"/>
    <property type="project" value="UniProtKB-KW"/>
</dbReference>
<feature type="compositionally biased region" description="Acidic residues" evidence="5">
    <location>
        <begin position="507"/>
        <end position="545"/>
    </location>
</feature>
<feature type="region of interest" description="Disordered" evidence="5">
    <location>
        <begin position="466"/>
        <end position="545"/>
    </location>
</feature>
<dbReference type="Gene3D" id="4.10.1060.10">
    <property type="entry name" value="Zinc finger, RanBP2-type"/>
    <property type="match status" value="1"/>
</dbReference>
<keyword evidence="8" id="KW-1185">Reference proteome</keyword>
<keyword evidence="1" id="KW-0479">Metal-binding</keyword>
<gene>
    <name evidence="7" type="ORF">PGLA1383_LOCUS32778</name>
</gene>
<sequence>MAAPAKVKLSKAVAARVRELNESGSLQGDLRLGAVAKPLSELSEEVALEVLEGLLESAAGIADPTTFVAEAARAFKAQEQEQEEEWPEEAEAEAEAGAEGWGEAEEWAPGPVTGHDDGDFEAEFSGPAPKLPAEVKAAVSKLNSGGALVEQLDIDRVQRALAHLSEKVALATLKDLEENCDTIDKPNAWVFSTVRRTLTAGRKDVDMTKLIKRVRWINNNVSLAFPLHIGNVLDILHPIDPDDAMEILKYLVEKCAEIESPQSWLRRAAARSVERKQKGKGKGKGKEKGKDGKGKDMGKGKFEAKGQDSFAKGKGKFEETGKGAPKGKGKGTKGKAQTKPLTASEKKVLRALNVINEGLTEQISYEQVKPSLDLVDEQQQLAFLEMLQEKANEITKPIAWLASACRKHAQKFDAEFQDPRKRKKEGAEWSADAEGDEGAKKFKKQEWKDGDWECSSCGAHQFASRTECRSCSAPKPEGDAQGGADAEVKEEDEDAEEAEEVDVKAELDDDEAMWPAEGEETAEAEAEAEAEAGDESFPWPEEEEA</sequence>
<feature type="region of interest" description="Disordered" evidence="5">
    <location>
        <begin position="412"/>
        <end position="445"/>
    </location>
</feature>
<evidence type="ECO:0000256" key="4">
    <source>
        <dbReference type="PROSITE-ProRule" id="PRU00322"/>
    </source>
</evidence>
<comment type="caution">
    <text evidence="7">The sequence shown here is derived from an EMBL/GenBank/DDBJ whole genome shotgun (WGS) entry which is preliminary data.</text>
</comment>
<accession>A0A813FWP7</accession>
<evidence type="ECO:0000256" key="5">
    <source>
        <dbReference type="SAM" id="MobiDB-lite"/>
    </source>
</evidence>
<dbReference type="InterPro" id="IPR001876">
    <property type="entry name" value="Znf_RanBP2"/>
</dbReference>
<feature type="compositionally biased region" description="Acidic residues" evidence="5">
    <location>
        <begin position="80"/>
        <end position="106"/>
    </location>
</feature>
<dbReference type="AlphaFoldDB" id="A0A813FWP7"/>
<name>A0A813FWP7_POLGL</name>
<feature type="domain" description="RanBP2-type" evidence="6">
    <location>
        <begin position="448"/>
        <end position="477"/>
    </location>
</feature>
<reference evidence="7" key="1">
    <citation type="submission" date="2021-02" db="EMBL/GenBank/DDBJ databases">
        <authorList>
            <person name="Dougan E. K."/>
            <person name="Rhodes N."/>
            <person name="Thang M."/>
            <person name="Chan C."/>
        </authorList>
    </citation>
    <scope>NUCLEOTIDE SEQUENCE</scope>
</reference>
<dbReference type="Proteomes" id="UP000654075">
    <property type="component" value="Unassembled WGS sequence"/>
</dbReference>
<keyword evidence="3" id="KW-0862">Zinc</keyword>
<evidence type="ECO:0000313" key="7">
    <source>
        <dbReference type="EMBL" id="CAE8615061.1"/>
    </source>
</evidence>
<evidence type="ECO:0000256" key="1">
    <source>
        <dbReference type="ARBA" id="ARBA00022723"/>
    </source>
</evidence>
<evidence type="ECO:0000256" key="2">
    <source>
        <dbReference type="ARBA" id="ARBA00022771"/>
    </source>
</evidence>
<feature type="region of interest" description="Disordered" evidence="5">
    <location>
        <begin position="267"/>
        <end position="341"/>
    </location>
</feature>
<dbReference type="PROSITE" id="PS50199">
    <property type="entry name" value="ZF_RANBP2_2"/>
    <property type="match status" value="1"/>
</dbReference>
<keyword evidence="2 4" id="KW-0863">Zinc-finger</keyword>
<feature type="compositionally biased region" description="Basic and acidic residues" evidence="5">
    <location>
        <begin position="284"/>
        <end position="306"/>
    </location>
</feature>